<dbReference type="EMBL" id="DS231891">
    <property type="protein sequence ID" value="EDS43914.1"/>
    <property type="molecule type" value="Genomic_DNA"/>
</dbReference>
<dbReference type="VEuPathDB" id="VectorBase:CPIJ005057"/>
<evidence type="ECO:0000313" key="2">
    <source>
        <dbReference type="EnsemblMetazoa" id="CPIJ005057-PA"/>
    </source>
</evidence>
<dbReference type="OrthoDB" id="10009200at2759"/>
<organism>
    <name type="scientific">Culex quinquefasciatus</name>
    <name type="common">Southern house mosquito</name>
    <name type="synonym">Culex pungens</name>
    <dbReference type="NCBI Taxonomy" id="7176"/>
    <lineage>
        <taxon>Eukaryota</taxon>
        <taxon>Metazoa</taxon>
        <taxon>Ecdysozoa</taxon>
        <taxon>Arthropoda</taxon>
        <taxon>Hexapoda</taxon>
        <taxon>Insecta</taxon>
        <taxon>Pterygota</taxon>
        <taxon>Neoptera</taxon>
        <taxon>Endopterygota</taxon>
        <taxon>Diptera</taxon>
        <taxon>Nematocera</taxon>
        <taxon>Culicoidea</taxon>
        <taxon>Culicidae</taxon>
        <taxon>Culicinae</taxon>
        <taxon>Culicini</taxon>
        <taxon>Culex</taxon>
        <taxon>Culex</taxon>
    </lineage>
</organism>
<reference evidence="2" key="2">
    <citation type="submission" date="2021-02" db="UniProtKB">
        <authorList>
            <consortium name="EnsemblMetazoa"/>
        </authorList>
    </citation>
    <scope>IDENTIFICATION</scope>
    <source>
        <strain evidence="2">JHB</strain>
    </source>
</reference>
<dbReference type="HOGENOM" id="CLU_2640557_0_0_1"/>
<gene>
    <name evidence="2" type="primary">6036487</name>
    <name evidence="1" type="ORF">CpipJ_CPIJ005057</name>
</gene>
<dbReference type="KEGG" id="cqu:CpipJ_CPIJ005057"/>
<dbReference type="EnsemblMetazoa" id="CPIJ005057-RA">
    <property type="protein sequence ID" value="CPIJ005057-PA"/>
    <property type="gene ID" value="CPIJ005057"/>
</dbReference>
<dbReference type="VEuPathDB" id="VectorBase:CQUJHB008517"/>
<dbReference type="InParanoid" id="B0WCV4"/>
<sequence length="77" mass="8504">MVETAVTKAASMTKLAIGKPSEIVVTPAPNGTTSDDHYNPSVRILHIPKQPDGSCGFHLSRSKWDPYPWIPKIRFQS</sequence>
<accession>B0WCV4</accession>
<keyword evidence="3" id="KW-1185">Reference proteome</keyword>
<dbReference type="Proteomes" id="UP000002320">
    <property type="component" value="Unassembled WGS sequence"/>
</dbReference>
<reference evidence="1" key="1">
    <citation type="submission" date="2007-03" db="EMBL/GenBank/DDBJ databases">
        <title>Annotation of Culex pipiens quinquefasciatus.</title>
        <authorList>
            <consortium name="The Broad Institute Genome Sequencing Platform"/>
            <person name="Atkinson P.W."/>
            <person name="Hemingway J."/>
            <person name="Christensen B.M."/>
            <person name="Higgs S."/>
            <person name="Kodira C."/>
            <person name="Hannick L."/>
            <person name="Megy K."/>
            <person name="O'Leary S."/>
            <person name="Pearson M."/>
            <person name="Haas B.J."/>
            <person name="Mauceli E."/>
            <person name="Wortman J.R."/>
            <person name="Lee N.H."/>
            <person name="Guigo R."/>
            <person name="Stanke M."/>
            <person name="Alvarado L."/>
            <person name="Amedeo P."/>
            <person name="Antoine C.H."/>
            <person name="Arensburger P."/>
            <person name="Bidwell S.L."/>
            <person name="Crawford M."/>
            <person name="Camaro F."/>
            <person name="Devon K."/>
            <person name="Engels R."/>
            <person name="Hammond M."/>
            <person name="Howarth C."/>
            <person name="Koehrsen M."/>
            <person name="Lawson D."/>
            <person name="Montgomery P."/>
            <person name="Nene V."/>
            <person name="Nusbaum C."/>
            <person name="Puiu D."/>
            <person name="Romero-Severson J."/>
            <person name="Severson D.W."/>
            <person name="Shumway M."/>
            <person name="Sisk P."/>
            <person name="Stolte C."/>
            <person name="Zeng Q."/>
            <person name="Eisenstadt E."/>
            <person name="Fraser-Liggett C."/>
            <person name="Strausberg R."/>
            <person name="Galagan J."/>
            <person name="Birren B."/>
            <person name="Collins F.H."/>
        </authorList>
    </citation>
    <scope>NUCLEOTIDE SEQUENCE [LARGE SCALE GENOMIC DNA]</scope>
    <source>
        <strain evidence="1">JHB</strain>
    </source>
</reference>
<name>B0WCV4_CULQU</name>
<evidence type="ECO:0000313" key="3">
    <source>
        <dbReference type="Proteomes" id="UP000002320"/>
    </source>
</evidence>
<dbReference type="AlphaFoldDB" id="B0WCV4"/>
<protein>
    <submittedName>
        <fullName evidence="1 2">Uncharacterized protein</fullName>
    </submittedName>
</protein>
<proteinExistence type="predicted"/>
<evidence type="ECO:0000313" key="1">
    <source>
        <dbReference type="EMBL" id="EDS43914.1"/>
    </source>
</evidence>